<evidence type="ECO:0000259" key="1">
    <source>
        <dbReference type="Pfam" id="PF07596"/>
    </source>
</evidence>
<dbReference type="Pfam" id="PF07963">
    <property type="entry name" value="N_methyl"/>
    <property type="match status" value="1"/>
</dbReference>
<dbReference type="SUPFAM" id="SSF54523">
    <property type="entry name" value="Pili subunits"/>
    <property type="match status" value="1"/>
</dbReference>
<evidence type="ECO:0000313" key="2">
    <source>
        <dbReference type="EMBL" id="QDV88327.1"/>
    </source>
</evidence>
<dbReference type="Pfam" id="PF07596">
    <property type="entry name" value="SBP_bac_10"/>
    <property type="match status" value="2"/>
</dbReference>
<dbReference type="InterPro" id="IPR027558">
    <property type="entry name" value="Pre_pil_HX9DG_C"/>
</dbReference>
<dbReference type="PROSITE" id="PS00409">
    <property type="entry name" value="PROKAR_NTER_METHYL"/>
    <property type="match status" value="1"/>
</dbReference>
<dbReference type="InterPro" id="IPR045584">
    <property type="entry name" value="Pilin-like"/>
</dbReference>
<name>A0ABX5Y234_9BACT</name>
<keyword evidence="3" id="KW-1185">Reference proteome</keyword>
<sequence length="419" mass="44397">MSRMRKSGFTLIELLVVIAIISLLAALALPALTKAREAARRTQCSSNLRQFGIGMYTFSDRDPLGRLCTGASDFERDGDMDTYGWVADMVNTGSAIPGDMLCPSNPAKALEKLNDLIGISTSGNGVTVGPSAGNSWTRMRAGAADRMFDSSNAAVDFAANPVTVGATQYNSAAEYVGGLYVDQGYMTNYAAGYFLVRVAPIMEYDSTAGEIISSTGGKFKERQDTSGPLLASVLDRSRIATSNIPLLGDAGPGDVDEAILGTDVPNTKEELPRGMLLAEAFNDGPAYLATTNNRLILLNAAVSMVEQINCERGAPSTVNCQAPLGSDASSPSGFYLQDTRDWFAIHSGGANILMGDGSVQLFQDENGDGYLNPGFPVPDNLTDYSGVGYAGSTVELQPAEMFSGLFLDESSFKGQFEEN</sequence>
<evidence type="ECO:0000313" key="3">
    <source>
        <dbReference type="Proteomes" id="UP000318081"/>
    </source>
</evidence>
<dbReference type="Proteomes" id="UP000318081">
    <property type="component" value="Chromosome"/>
</dbReference>
<proteinExistence type="predicted"/>
<protein>
    <submittedName>
        <fullName evidence="2">Major pilin subunit</fullName>
    </submittedName>
</protein>
<organism evidence="2 3">
    <name type="scientific">Stieleria magnilauensis</name>
    <dbReference type="NCBI Taxonomy" id="2527963"/>
    <lineage>
        <taxon>Bacteria</taxon>
        <taxon>Pseudomonadati</taxon>
        <taxon>Planctomycetota</taxon>
        <taxon>Planctomycetia</taxon>
        <taxon>Pirellulales</taxon>
        <taxon>Pirellulaceae</taxon>
        <taxon>Stieleria</taxon>
    </lineage>
</organism>
<dbReference type="InterPro" id="IPR011453">
    <property type="entry name" value="DUF1559"/>
</dbReference>
<dbReference type="NCBIfam" id="TIGR02532">
    <property type="entry name" value="IV_pilin_GFxxxE"/>
    <property type="match status" value="1"/>
</dbReference>
<gene>
    <name evidence="2" type="ORF">TBK1r_73590</name>
</gene>
<dbReference type="PANTHER" id="PTHR30093:SF2">
    <property type="entry name" value="TYPE II SECRETION SYSTEM PROTEIN H"/>
    <property type="match status" value="1"/>
</dbReference>
<dbReference type="EMBL" id="CP036432">
    <property type="protein sequence ID" value="QDV88327.1"/>
    <property type="molecule type" value="Genomic_DNA"/>
</dbReference>
<dbReference type="InterPro" id="IPR012902">
    <property type="entry name" value="N_methyl_site"/>
</dbReference>
<reference evidence="2 3" key="1">
    <citation type="submission" date="2019-02" db="EMBL/GenBank/DDBJ databases">
        <title>Deep-cultivation of Planctomycetes and their phenomic and genomic characterization uncovers novel biology.</title>
        <authorList>
            <person name="Wiegand S."/>
            <person name="Jogler M."/>
            <person name="Boedeker C."/>
            <person name="Pinto D."/>
            <person name="Vollmers J."/>
            <person name="Rivas-Marin E."/>
            <person name="Kohn T."/>
            <person name="Peeters S.H."/>
            <person name="Heuer A."/>
            <person name="Rast P."/>
            <person name="Oberbeckmann S."/>
            <person name="Bunk B."/>
            <person name="Jeske O."/>
            <person name="Meyerdierks A."/>
            <person name="Storesund J.E."/>
            <person name="Kallscheuer N."/>
            <person name="Luecker S."/>
            <person name="Lage O.M."/>
            <person name="Pohl T."/>
            <person name="Merkel B.J."/>
            <person name="Hornburger P."/>
            <person name="Mueller R.-W."/>
            <person name="Bruemmer F."/>
            <person name="Labrenz M."/>
            <person name="Spormann A.M."/>
            <person name="Op den Camp H."/>
            <person name="Overmann J."/>
            <person name="Amann R."/>
            <person name="Jetten M.S.M."/>
            <person name="Mascher T."/>
            <person name="Medema M.H."/>
            <person name="Devos D.P."/>
            <person name="Kaster A.-K."/>
            <person name="Ovreas L."/>
            <person name="Rohde M."/>
            <person name="Galperin M.Y."/>
            <person name="Jogler C."/>
        </authorList>
    </citation>
    <scope>NUCLEOTIDE SEQUENCE [LARGE SCALE GENOMIC DNA]</scope>
    <source>
        <strain evidence="2 3">TBK1r</strain>
    </source>
</reference>
<dbReference type="RefSeq" id="WP_145220557.1">
    <property type="nucleotide sequence ID" value="NZ_CP036432.1"/>
</dbReference>
<dbReference type="NCBIfam" id="TIGR04294">
    <property type="entry name" value="pre_pil_HX9DG"/>
    <property type="match status" value="1"/>
</dbReference>
<dbReference type="Gene3D" id="3.30.700.10">
    <property type="entry name" value="Glycoprotein, Type 4 Pilin"/>
    <property type="match status" value="1"/>
</dbReference>
<accession>A0ABX5Y234</accession>
<feature type="domain" description="DUF1559" evidence="1">
    <location>
        <begin position="34"/>
        <end position="89"/>
    </location>
</feature>
<feature type="domain" description="DUF1559" evidence="1">
    <location>
        <begin position="331"/>
        <end position="366"/>
    </location>
</feature>
<dbReference type="PANTHER" id="PTHR30093">
    <property type="entry name" value="GENERAL SECRETION PATHWAY PROTEIN G"/>
    <property type="match status" value="1"/>
</dbReference>